<reference evidence="2 3" key="1">
    <citation type="submission" date="2018-12" db="EMBL/GenBank/DDBJ databases">
        <title>Complete Genome Sequence of Glutamicibacter creatinolyticus strain LGCM259,isolated from an abscess of a 12-year-old mare in Italy.</title>
        <authorList>
            <person name="Santos R.G."/>
            <person name="Silva A.L."/>
            <person name="Seyffert N."/>
            <person name="Castro T.L.P."/>
            <person name="Attili A.R."/>
            <person name="Rifici C."/>
            <person name="Mazzullo G."/>
            <person name="Brenig B."/>
            <person name="Venanzi F."/>
            <person name="Azevedo V."/>
        </authorList>
    </citation>
    <scope>NUCLEOTIDE SEQUENCE [LARGE SCALE GENOMIC DNA]</scope>
    <source>
        <strain evidence="2 3">LGCM 259</strain>
    </source>
</reference>
<feature type="transmembrane region" description="Helical" evidence="1">
    <location>
        <begin position="271"/>
        <end position="289"/>
    </location>
</feature>
<feature type="transmembrane region" description="Helical" evidence="1">
    <location>
        <begin position="104"/>
        <end position="126"/>
    </location>
</feature>
<dbReference type="KEGG" id="gcr:GcLGCM259_2902"/>
<keyword evidence="3" id="KW-1185">Reference proteome</keyword>
<feature type="transmembrane region" description="Helical" evidence="1">
    <location>
        <begin position="38"/>
        <end position="57"/>
    </location>
</feature>
<feature type="transmembrane region" description="Helical" evidence="1">
    <location>
        <begin position="214"/>
        <end position="231"/>
    </location>
</feature>
<feature type="transmembrane region" description="Helical" evidence="1">
    <location>
        <begin position="12"/>
        <end position="32"/>
    </location>
</feature>
<feature type="transmembrane region" description="Helical" evidence="1">
    <location>
        <begin position="78"/>
        <end position="98"/>
    </location>
</feature>
<organism evidence="2 3">
    <name type="scientific">Glutamicibacter creatinolyticus</name>
    <dbReference type="NCBI Taxonomy" id="162496"/>
    <lineage>
        <taxon>Bacteria</taxon>
        <taxon>Bacillati</taxon>
        <taxon>Actinomycetota</taxon>
        <taxon>Actinomycetes</taxon>
        <taxon>Micrococcales</taxon>
        <taxon>Micrococcaceae</taxon>
        <taxon>Glutamicibacter</taxon>
    </lineage>
</organism>
<dbReference type="EMBL" id="CP034412">
    <property type="protein sequence ID" value="QCY48608.1"/>
    <property type="molecule type" value="Genomic_DNA"/>
</dbReference>
<accession>A0A5B7WX55</accession>
<evidence type="ECO:0000313" key="3">
    <source>
        <dbReference type="Proteomes" id="UP000307000"/>
    </source>
</evidence>
<feature type="transmembrane region" description="Helical" evidence="1">
    <location>
        <begin position="133"/>
        <end position="151"/>
    </location>
</feature>
<dbReference type="SUPFAM" id="SSF103481">
    <property type="entry name" value="Multidrug resistance efflux transporter EmrE"/>
    <property type="match status" value="1"/>
</dbReference>
<name>A0A5B7WX55_9MICC</name>
<evidence type="ECO:0000313" key="2">
    <source>
        <dbReference type="EMBL" id="QCY48608.1"/>
    </source>
</evidence>
<keyword evidence="1" id="KW-1133">Transmembrane helix</keyword>
<keyword evidence="1" id="KW-0472">Membrane</keyword>
<dbReference type="AlphaFoldDB" id="A0A5B7WX55"/>
<dbReference type="Proteomes" id="UP000307000">
    <property type="component" value="Chromosome"/>
</dbReference>
<proteinExistence type="predicted"/>
<feature type="transmembrane region" description="Helical" evidence="1">
    <location>
        <begin position="238"/>
        <end position="259"/>
    </location>
</feature>
<dbReference type="RefSeq" id="WP_138927088.1">
    <property type="nucleotide sequence ID" value="NZ_CP034412.1"/>
</dbReference>
<keyword evidence="1" id="KW-0812">Transmembrane</keyword>
<gene>
    <name evidence="2" type="ORF">GcLGCM259_2902</name>
</gene>
<dbReference type="InterPro" id="IPR037185">
    <property type="entry name" value="EmrE-like"/>
</dbReference>
<protein>
    <submittedName>
        <fullName evidence="2">EamA family transporter RarD</fullName>
    </submittedName>
</protein>
<evidence type="ECO:0000256" key="1">
    <source>
        <dbReference type="SAM" id="Phobius"/>
    </source>
</evidence>
<sequence length="291" mass="30898">MRSGSGTTGRGVIASVGASLLFGVIFLVSGRVQASAEYVFAWRVLAILGCYLPALLLSSGRRALGEYFTLLTARRTHLWLLLPLSVMVGVQLWLFVWAPAHGKALDASLGFLLLPITLVLGGRLVFKSPVSVVQWLSVVVAALALALKIAVAPAFSWVTWFIALVYPVYFMLRHHTGLDHRAGFAVEAAVLTPPALVLLAVLPGPSHQPGQQAGVAVIAVCGAVAMVAYLAASRLLPLPLFGLLSYLEPLILVAVALLLGERLAPTDLAVYGLLALALLILGFEALRALRR</sequence>